<dbReference type="EMBL" id="KV454409">
    <property type="protein sequence ID" value="ODQ66162.1"/>
    <property type="molecule type" value="Genomic_DNA"/>
</dbReference>
<evidence type="ECO:0000313" key="3">
    <source>
        <dbReference type="Proteomes" id="UP000095009"/>
    </source>
</evidence>
<dbReference type="GO" id="GO:0033617">
    <property type="term" value="P:mitochondrial respiratory chain complex IV assembly"/>
    <property type="evidence" value="ECO:0007669"/>
    <property type="project" value="InterPro"/>
</dbReference>
<reference evidence="2 3" key="1">
    <citation type="journal article" date="2016" name="Proc. Natl. Acad. Sci. U.S.A.">
        <title>Comparative genomics of biotechnologically important yeasts.</title>
        <authorList>
            <person name="Riley R."/>
            <person name="Haridas S."/>
            <person name="Wolfe K.H."/>
            <person name="Lopes M.R."/>
            <person name="Hittinger C.T."/>
            <person name="Goeker M."/>
            <person name="Salamov A.A."/>
            <person name="Wisecaver J.H."/>
            <person name="Long T.M."/>
            <person name="Calvey C.H."/>
            <person name="Aerts A.L."/>
            <person name="Barry K.W."/>
            <person name="Choi C."/>
            <person name="Clum A."/>
            <person name="Coughlan A.Y."/>
            <person name="Deshpande S."/>
            <person name="Douglass A.P."/>
            <person name="Hanson S.J."/>
            <person name="Klenk H.-P."/>
            <person name="LaButti K.M."/>
            <person name="Lapidus A."/>
            <person name="Lindquist E.A."/>
            <person name="Lipzen A.M."/>
            <person name="Meier-Kolthoff J.P."/>
            <person name="Ohm R.A."/>
            <person name="Otillar R.P."/>
            <person name="Pangilinan J.L."/>
            <person name="Peng Y."/>
            <person name="Rokas A."/>
            <person name="Rosa C.A."/>
            <person name="Scheuner C."/>
            <person name="Sibirny A.A."/>
            <person name="Slot J.C."/>
            <person name="Stielow J.B."/>
            <person name="Sun H."/>
            <person name="Kurtzman C.P."/>
            <person name="Blackwell M."/>
            <person name="Grigoriev I.V."/>
            <person name="Jeffries T.W."/>
        </authorList>
    </citation>
    <scope>NUCLEOTIDE SEQUENCE [LARGE SCALE GENOMIC DNA]</scope>
    <source>
        <strain evidence="2 3">DSM 6958</strain>
    </source>
</reference>
<evidence type="ECO:0008006" key="4">
    <source>
        <dbReference type="Google" id="ProtNLM"/>
    </source>
</evidence>
<keyword evidence="3" id="KW-1185">Reference proteome</keyword>
<dbReference type="OrthoDB" id="5586401at2759"/>
<feature type="region of interest" description="Disordered" evidence="1">
    <location>
        <begin position="1"/>
        <end position="27"/>
    </location>
</feature>
<evidence type="ECO:0000256" key="1">
    <source>
        <dbReference type="SAM" id="MobiDB-lite"/>
    </source>
</evidence>
<gene>
    <name evidence="2" type="ORF">NADFUDRAFT_51427</name>
</gene>
<dbReference type="GO" id="GO:0005758">
    <property type="term" value="C:mitochondrial intermembrane space"/>
    <property type="evidence" value="ECO:0007669"/>
    <property type="project" value="InterPro"/>
</dbReference>
<name>A0A1E3PMJ7_9ASCO</name>
<dbReference type="AlphaFoldDB" id="A0A1E3PMJ7"/>
<dbReference type="PANTHER" id="PTHR13639:SF2">
    <property type="entry name" value="CYTOCHROME C OXIDASE ASSEMBLY FACTOR 4 HOMOLOG, MITOCHONDRIAL"/>
    <property type="match status" value="1"/>
</dbReference>
<protein>
    <recommendedName>
        <fullName evidence="4">CHCH domain-containing protein</fullName>
    </recommendedName>
</protein>
<sequence length="87" mass="10078">MSLSSSNQDLPPKKTQQEIDDEPDDWDQRIIDTGCDEQNMALTNCYAEKRDWRLCTQEMIAFKTCWNNNLNNERTSTVNMDASNATK</sequence>
<dbReference type="InterPro" id="IPR039870">
    <property type="entry name" value="Coa4-like"/>
</dbReference>
<evidence type="ECO:0000313" key="2">
    <source>
        <dbReference type="EMBL" id="ODQ66162.1"/>
    </source>
</evidence>
<proteinExistence type="predicted"/>
<accession>A0A1E3PMJ7</accession>
<organism evidence="2 3">
    <name type="scientific">Nadsonia fulvescens var. elongata DSM 6958</name>
    <dbReference type="NCBI Taxonomy" id="857566"/>
    <lineage>
        <taxon>Eukaryota</taxon>
        <taxon>Fungi</taxon>
        <taxon>Dikarya</taxon>
        <taxon>Ascomycota</taxon>
        <taxon>Saccharomycotina</taxon>
        <taxon>Dipodascomycetes</taxon>
        <taxon>Dipodascales</taxon>
        <taxon>Dipodascales incertae sedis</taxon>
        <taxon>Nadsonia</taxon>
    </lineage>
</organism>
<dbReference type="STRING" id="857566.A0A1E3PMJ7"/>
<dbReference type="Proteomes" id="UP000095009">
    <property type="component" value="Unassembled WGS sequence"/>
</dbReference>
<dbReference type="PANTHER" id="PTHR13639">
    <property type="entry name" value="CYTOCHROME C OXIDASE ASSEMBLY FACTOR 4 HOMOLOG, MITOCHONDRIAL"/>
    <property type="match status" value="1"/>
</dbReference>